<reference evidence="1 2" key="1">
    <citation type="submission" date="2014-04" db="EMBL/GenBank/DDBJ databases">
        <authorList>
            <consortium name="DOE Joint Genome Institute"/>
            <person name="Kuo A."/>
            <person name="Kohler A."/>
            <person name="Costa M.D."/>
            <person name="Nagy L.G."/>
            <person name="Floudas D."/>
            <person name="Copeland A."/>
            <person name="Barry K.W."/>
            <person name="Cichocki N."/>
            <person name="Veneault-Fourrey C."/>
            <person name="LaButti K."/>
            <person name="Lindquist E.A."/>
            <person name="Lipzen A."/>
            <person name="Lundell T."/>
            <person name="Morin E."/>
            <person name="Murat C."/>
            <person name="Sun H."/>
            <person name="Tunlid A."/>
            <person name="Henrissat B."/>
            <person name="Grigoriev I.V."/>
            <person name="Hibbett D.S."/>
            <person name="Martin F."/>
            <person name="Nordberg H.P."/>
            <person name="Cantor M.N."/>
            <person name="Hua S.X."/>
        </authorList>
    </citation>
    <scope>NUCLEOTIDE SEQUENCE [LARGE SCALE GENOMIC DNA]</scope>
    <source>
        <strain evidence="1 2">Marx 270</strain>
    </source>
</reference>
<evidence type="ECO:0000313" key="2">
    <source>
        <dbReference type="Proteomes" id="UP000054217"/>
    </source>
</evidence>
<accession>A0A0C3PJJ9</accession>
<dbReference type="InParanoid" id="A0A0C3PJJ9"/>
<protein>
    <submittedName>
        <fullName evidence="1">Uncharacterized protein</fullName>
    </submittedName>
</protein>
<dbReference type="EMBL" id="KN831956">
    <property type="protein sequence ID" value="KIO08791.1"/>
    <property type="molecule type" value="Genomic_DNA"/>
</dbReference>
<dbReference type="Proteomes" id="UP000054217">
    <property type="component" value="Unassembled WGS sequence"/>
</dbReference>
<dbReference type="HOGENOM" id="CLU_3015126_0_0_1"/>
<sequence length="56" mass="6615">MADEKWGPQTYVTTRLTHTDHIAEDDCNGRSLKNDFLRTESYRVSEFCTWSFAVER</sequence>
<gene>
    <name evidence="1" type="ORF">M404DRAFT_997006</name>
</gene>
<proteinExistence type="predicted"/>
<name>A0A0C3PJJ9_PISTI</name>
<organism evidence="1 2">
    <name type="scientific">Pisolithus tinctorius Marx 270</name>
    <dbReference type="NCBI Taxonomy" id="870435"/>
    <lineage>
        <taxon>Eukaryota</taxon>
        <taxon>Fungi</taxon>
        <taxon>Dikarya</taxon>
        <taxon>Basidiomycota</taxon>
        <taxon>Agaricomycotina</taxon>
        <taxon>Agaricomycetes</taxon>
        <taxon>Agaricomycetidae</taxon>
        <taxon>Boletales</taxon>
        <taxon>Sclerodermatineae</taxon>
        <taxon>Pisolithaceae</taxon>
        <taxon>Pisolithus</taxon>
    </lineage>
</organism>
<keyword evidence="2" id="KW-1185">Reference proteome</keyword>
<evidence type="ECO:0000313" key="1">
    <source>
        <dbReference type="EMBL" id="KIO08791.1"/>
    </source>
</evidence>
<reference evidence="2" key="2">
    <citation type="submission" date="2015-01" db="EMBL/GenBank/DDBJ databases">
        <title>Evolutionary Origins and Diversification of the Mycorrhizal Mutualists.</title>
        <authorList>
            <consortium name="DOE Joint Genome Institute"/>
            <consortium name="Mycorrhizal Genomics Consortium"/>
            <person name="Kohler A."/>
            <person name="Kuo A."/>
            <person name="Nagy L.G."/>
            <person name="Floudas D."/>
            <person name="Copeland A."/>
            <person name="Barry K.W."/>
            <person name="Cichocki N."/>
            <person name="Veneault-Fourrey C."/>
            <person name="LaButti K."/>
            <person name="Lindquist E.A."/>
            <person name="Lipzen A."/>
            <person name="Lundell T."/>
            <person name="Morin E."/>
            <person name="Murat C."/>
            <person name="Riley R."/>
            <person name="Ohm R."/>
            <person name="Sun H."/>
            <person name="Tunlid A."/>
            <person name="Henrissat B."/>
            <person name="Grigoriev I.V."/>
            <person name="Hibbett D.S."/>
            <person name="Martin F."/>
        </authorList>
    </citation>
    <scope>NUCLEOTIDE SEQUENCE [LARGE SCALE GENOMIC DNA]</scope>
    <source>
        <strain evidence="2">Marx 270</strain>
    </source>
</reference>
<dbReference type="AlphaFoldDB" id="A0A0C3PJJ9"/>